<dbReference type="EMBL" id="CAOF01000149">
    <property type="protein sequence ID" value="CCO48540.1"/>
    <property type="molecule type" value="Genomic_DNA"/>
</dbReference>
<evidence type="ECO:0000313" key="2">
    <source>
        <dbReference type="EMBL" id="CCO48540.1"/>
    </source>
</evidence>
<comment type="caution">
    <text evidence="2">The sequence shown here is derived from an EMBL/GenBank/DDBJ whole genome shotgun (WGS) entry which is preliminary data.</text>
</comment>
<keyword evidence="1" id="KW-0732">Signal</keyword>
<dbReference type="Proteomes" id="UP000018211">
    <property type="component" value="Unassembled WGS sequence"/>
</dbReference>
<accession>A0AAV2VV93</accession>
<gene>
    <name evidence="2" type="ORF">VIBNISOn1_560075</name>
</gene>
<sequence>MRTVIFGALLGIISSNAYAGTLSCKGTVDQIAYHANNKFMVKLSSMNRPVFFCNPETTWTVPGTAYKTGPETCKMLYSTLLAAKATKSQVDYIHFDGDDVPANCMNWPAWPSANIRYINVK</sequence>
<evidence type="ECO:0000256" key="1">
    <source>
        <dbReference type="SAM" id="SignalP"/>
    </source>
</evidence>
<evidence type="ECO:0008006" key="4">
    <source>
        <dbReference type="Google" id="ProtNLM"/>
    </source>
</evidence>
<evidence type="ECO:0000313" key="3">
    <source>
        <dbReference type="Proteomes" id="UP000018211"/>
    </source>
</evidence>
<protein>
    <recommendedName>
        <fullName evidence="4">Secreted protein</fullName>
    </recommendedName>
</protein>
<name>A0AAV2VV93_9VIBR</name>
<reference evidence="2 3" key="1">
    <citation type="journal article" date="2013" name="ISME J.">
        <title>Comparative genomics of pathogenic lineages of Vibrio nigripulchritudo identifies virulence-associated traits.</title>
        <authorList>
            <person name="Goudenege D."/>
            <person name="Labreuche Y."/>
            <person name="Krin E."/>
            <person name="Ansquer D."/>
            <person name="Mangenot S."/>
            <person name="Calteau A."/>
            <person name="Medigue C."/>
            <person name="Mazel D."/>
            <person name="Polz M.F."/>
            <person name="Le Roux F."/>
        </authorList>
    </citation>
    <scope>NUCLEOTIDE SEQUENCE [LARGE SCALE GENOMIC DNA]</scope>
    <source>
        <strain evidence="2 3">SOn1</strain>
    </source>
</reference>
<proteinExistence type="predicted"/>
<organism evidence="2 3">
    <name type="scientific">Vibrio nigripulchritudo SOn1</name>
    <dbReference type="NCBI Taxonomy" id="1238450"/>
    <lineage>
        <taxon>Bacteria</taxon>
        <taxon>Pseudomonadati</taxon>
        <taxon>Pseudomonadota</taxon>
        <taxon>Gammaproteobacteria</taxon>
        <taxon>Vibrionales</taxon>
        <taxon>Vibrionaceae</taxon>
        <taxon>Vibrio</taxon>
    </lineage>
</organism>
<dbReference type="PROSITE" id="PS51257">
    <property type="entry name" value="PROKAR_LIPOPROTEIN"/>
    <property type="match status" value="1"/>
</dbReference>
<feature type="chain" id="PRO_5043416248" description="Secreted protein" evidence="1">
    <location>
        <begin position="20"/>
        <end position="121"/>
    </location>
</feature>
<dbReference type="AlphaFoldDB" id="A0AAV2VV93"/>
<feature type="signal peptide" evidence="1">
    <location>
        <begin position="1"/>
        <end position="19"/>
    </location>
</feature>